<dbReference type="Pfam" id="PF11903">
    <property type="entry name" value="ParD_like"/>
    <property type="match status" value="1"/>
</dbReference>
<dbReference type="Proteomes" id="UP001549313">
    <property type="component" value="Unassembled WGS sequence"/>
</dbReference>
<gene>
    <name evidence="1" type="ORF">ABIE19_002090</name>
</gene>
<evidence type="ECO:0000313" key="1">
    <source>
        <dbReference type="EMBL" id="MET4684160.1"/>
    </source>
</evidence>
<comment type="caution">
    <text evidence="1">The sequence shown here is derived from an EMBL/GenBank/DDBJ whole genome shotgun (WGS) entry which is preliminary data.</text>
</comment>
<accession>A0ABV2RCJ5</accession>
<reference evidence="1 2" key="1">
    <citation type="submission" date="2024-06" db="EMBL/GenBank/DDBJ databases">
        <title>Sorghum-associated microbial communities from plants grown in Nebraska, USA.</title>
        <authorList>
            <person name="Schachtman D."/>
        </authorList>
    </citation>
    <scope>NUCLEOTIDE SEQUENCE [LARGE SCALE GENOMIC DNA]</scope>
    <source>
        <strain evidence="1 2">2814</strain>
    </source>
</reference>
<keyword evidence="2" id="KW-1185">Reference proteome</keyword>
<dbReference type="RefSeq" id="WP_354089116.1">
    <property type="nucleotide sequence ID" value="NZ_JBEPTF010000002.1"/>
</dbReference>
<dbReference type="InterPro" id="IPR021831">
    <property type="entry name" value="ParD-like"/>
</dbReference>
<organism evidence="1 2">
    <name type="scientific">Brevundimonas faecalis</name>
    <dbReference type="NCBI Taxonomy" id="947378"/>
    <lineage>
        <taxon>Bacteria</taxon>
        <taxon>Pseudomonadati</taxon>
        <taxon>Pseudomonadota</taxon>
        <taxon>Alphaproteobacteria</taxon>
        <taxon>Caulobacterales</taxon>
        <taxon>Caulobacteraceae</taxon>
        <taxon>Brevundimonas</taxon>
    </lineage>
</organism>
<proteinExistence type="predicted"/>
<protein>
    <submittedName>
        <fullName evidence="1">Plasmid stability protein</fullName>
    </submittedName>
</protein>
<sequence length="72" mass="7806">MGIVNIEDELHEQLRRASKVSCRSINAQAAFWIRIGMLGELNPGLTFQELAARELKAAGVVAPDFAPDRAAA</sequence>
<dbReference type="EMBL" id="JBEPTF010000002">
    <property type="protein sequence ID" value="MET4684160.1"/>
    <property type="molecule type" value="Genomic_DNA"/>
</dbReference>
<evidence type="ECO:0000313" key="2">
    <source>
        <dbReference type="Proteomes" id="UP001549313"/>
    </source>
</evidence>
<name>A0ABV2RCJ5_9CAUL</name>